<dbReference type="Pfam" id="PF06763">
    <property type="entry name" value="Minor_tail_Z"/>
    <property type="match status" value="1"/>
</dbReference>
<sequence>MNVSSSDGILRFEFDEDLLRTIEDALGSMKSESRRVLKNAVNDTARDAKKDLAKKAQETYAVKQGRFTKAMKTQNATESSLTATINVTGEQLELKDFKVSPATYRTGQDKPDVLKAKVLLSSSLKGLMKSNNKAFLVKFRNGHVSVAQRYHKTRYPIKKLLSNSIPTMIGSKDRVYGVIEPEIYDKLMDNILKEIKRVTR</sequence>
<dbReference type="InterPro" id="IPR010633">
    <property type="entry name" value="Phage_lambda_GpZ"/>
</dbReference>
<dbReference type="Proteomes" id="UP000241510">
    <property type="component" value="Segment"/>
</dbReference>
<dbReference type="KEGG" id="vg:54987568"/>
<protein>
    <submittedName>
        <fullName evidence="1">Neck protein</fullName>
    </submittedName>
</protein>
<dbReference type="EMBL" id="MG711462">
    <property type="protein sequence ID" value="AUV56460.1"/>
    <property type="molecule type" value="Genomic_DNA"/>
</dbReference>
<accession>A0A2K9V354</accession>
<evidence type="ECO:0000313" key="2">
    <source>
        <dbReference type="Proteomes" id="UP000241510"/>
    </source>
</evidence>
<name>A0A2K9V354_9CAUD</name>
<evidence type="ECO:0000313" key="1">
    <source>
        <dbReference type="EMBL" id="AUV56460.1"/>
    </source>
</evidence>
<proteinExistence type="predicted"/>
<reference evidence="1 2" key="1">
    <citation type="submission" date="2017-12" db="EMBL/GenBank/DDBJ databases">
        <title>Phages infecting Faecalibacterium prausnitzii belong to novel viral genera that help decipher intestinal viromes.</title>
        <authorList>
            <person name="Petit M.-A."/>
            <person name="De Paepe M."/>
            <person name="Benevides L."/>
            <person name="Langella P."/>
        </authorList>
    </citation>
    <scope>NUCLEOTIDE SEQUENCE [LARGE SCALE GENOMIC DNA]</scope>
</reference>
<dbReference type="GeneID" id="54987568"/>
<dbReference type="RefSeq" id="YP_009797158.1">
    <property type="nucleotide sequence ID" value="NC_047910.1"/>
</dbReference>
<organism evidence="1 2">
    <name type="scientific">Faecalibacterium phage FP_Epona</name>
    <dbReference type="NCBI Taxonomy" id="2070182"/>
    <lineage>
        <taxon>Viruses</taxon>
        <taxon>Duplodnaviria</taxon>
        <taxon>Heunggongvirae</taxon>
        <taxon>Uroviricota</taxon>
        <taxon>Caudoviricetes</taxon>
        <taxon>Eponavirus</taxon>
        <taxon>Eponavirus epona</taxon>
    </lineage>
</organism>
<keyword evidence="2" id="KW-1185">Reference proteome</keyword>